<organism evidence="1 2">
    <name type="scientific">Halanaerobium polyolivorans</name>
    <dbReference type="NCBI Taxonomy" id="2886943"/>
    <lineage>
        <taxon>Bacteria</taxon>
        <taxon>Bacillati</taxon>
        <taxon>Bacillota</taxon>
        <taxon>Clostridia</taxon>
        <taxon>Halanaerobiales</taxon>
        <taxon>Halanaerobiaceae</taxon>
        <taxon>Halanaerobium</taxon>
    </lineage>
</organism>
<dbReference type="Proteomes" id="UP001199296">
    <property type="component" value="Unassembled WGS sequence"/>
</dbReference>
<comment type="caution">
    <text evidence="1">The sequence shown here is derived from an EMBL/GenBank/DDBJ whole genome shotgun (WGS) entry which is preliminary data.</text>
</comment>
<reference evidence="1 2" key="1">
    <citation type="submission" date="2021-10" db="EMBL/GenBank/DDBJ databases">
        <authorList>
            <person name="Grouzdev D.S."/>
            <person name="Pantiukh K.S."/>
            <person name="Krutkina M.S."/>
        </authorList>
    </citation>
    <scope>NUCLEOTIDE SEQUENCE [LARGE SCALE GENOMIC DNA]</scope>
    <source>
        <strain evidence="1 2">Z-7514</strain>
    </source>
</reference>
<dbReference type="InterPro" id="IPR009241">
    <property type="entry name" value="HigB-like"/>
</dbReference>
<dbReference type="AlphaFoldDB" id="A0AAW4X2E4"/>
<protein>
    <submittedName>
        <fullName evidence="1">Type II toxin-antitoxin system RelE/ParE family toxin</fullName>
    </submittedName>
</protein>
<dbReference type="Pfam" id="PF05973">
    <property type="entry name" value="Gp49"/>
    <property type="match status" value="1"/>
</dbReference>
<proteinExistence type="predicted"/>
<evidence type="ECO:0000313" key="2">
    <source>
        <dbReference type="Proteomes" id="UP001199296"/>
    </source>
</evidence>
<dbReference type="EMBL" id="JAJFAT010000025">
    <property type="protein sequence ID" value="MCC3145975.1"/>
    <property type="molecule type" value="Genomic_DNA"/>
</dbReference>
<dbReference type="RefSeq" id="WP_229346675.1">
    <property type="nucleotide sequence ID" value="NZ_JAJFAT010000025.1"/>
</dbReference>
<name>A0AAW4X2E4_9FIRM</name>
<accession>A0AAW4X2E4</accession>
<sequence length="129" mass="15063">MIVIFDKELNRVKFLIEDGCDVINEFIGGLEQKEAEKVIRIINLLDDLGFKRLILTEMCAGVVGYDNLWYLRAKYRSNIYRVFFFKYFTDDHEVYILVNGIVKKTKRIPPGAISLADRRKKKIIAELEG</sequence>
<keyword evidence="2" id="KW-1185">Reference proteome</keyword>
<evidence type="ECO:0000313" key="1">
    <source>
        <dbReference type="EMBL" id="MCC3145975.1"/>
    </source>
</evidence>
<gene>
    <name evidence="1" type="ORF">LJ207_11685</name>
</gene>